<dbReference type="PROSITE" id="PS01285">
    <property type="entry name" value="FA58C_1"/>
    <property type="match status" value="1"/>
</dbReference>
<dbReference type="PROSITE" id="PS50022">
    <property type="entry name" value="FA58C_3"/>
    <property type="match status" value="1"/>
</dbReference>
<evidence type="ECO:0000256" key="4">
    <source>
        <dbReference type="ARBA" id="ARBA00022536"/>
    </source>
</evidence>
<dbReference type="SMART" id="SM00231">
    <property type="entry name" value="FA58C"/>
    <property type="match status" value="1"/>
</dbReference>
<organism evidence="12 13">
    <name type="scientific">Priapulus caudatus</name>
    <name type="common">Priapulid worm</name>
    <dbReference type="NCBI Taxonomy" id="37621"/>
    <lineage>
        <taxon>Eukaryota</taxon>
        <taxon>Metazoa</taxon>
        <taxon>Ecdysozoa</taxon>
        <taxon>Scalidophora</taxon>
        <taxon>Priapulida</taxon>
        <taxon>Priapulimorpha</taxon>
        <taxon>Priapulimorphida</taxon>
        <taxon>Priapulidae</taxon>
        <taxon>Priapulus</taxon>
    </lineage>
</organism>
<feature type="signal peptide" evidence="9">
    <location>
        <begin position="1"/>
        <end position="21"/>
    </location>
</feature>
<dbReference type="Pfam" id="PF00754">
    <property type="entry name" value="F5_F8_type_C"/>
    <property type="match status" value="1"/>
</dbReference>
<feature type="chain" id="PRO_5046256471" evidence="9">
    <location>
        <begin position="22"/>
        <end position="256"/>
    </location>
</feature>
<dbReference type="InterPro" id="IPR008979">
    <property type="entry name" value="Galactose-bd-like_sf"/>
</dbReference>
<dbReference type="Gene3D" id="2.60.120.200">
    <property type="match status" value="1"/>
</dbReference>
<evidence type="ECO:0000256" key="9">
    <source>
        <dbReference type="SAM" id="SignalP"/>
    </source>
</evidence>
<dbReference type="InterPro" id="IPR000421">
    <property type="entry name" value="FA58C"/>
</dbReference>
<evidence type="ECO:0000256" key="3">
    <source>
        <dbReference type="ARBA" id="ARBA00022525"/>
    </source>
</evidence>
<dbReference type="PROSITE" id="PS50025">
    <property type="entry name" value="LAM_G_DOMAIN"/>
    <property type="match status" value="1"/>
</dbReference>
<comment type="caution">
    <text evidence="8">Lacks conserved residue(s) required for the propagation of feature annotation.</text>
</comment>
<feature type="domain" description="F5/8 type C" evidence="10">
    <location>
        <begin position="28"/>
        <end position="174"/>
    </location>
</feature>
<proteinExistence type="predicted"/>
<dbReference type="Pfam" id="PF02210">
    <property type="entry name" value="Laminin_G_2"/>
    <property type="match status" value="1"/>
</dbReference>
<dbReference type="InterPro" id="IPR013320">
    <property type="entry name" value="ConA-like_dom_sf"/>
</dbReference>
<keyword evidence="9" id="KW-0732">Signal</keyword>
<protein>
    <submittedName>
        <fullName evidence="13">Neurexin-4-like</fullName>
    </submittedName>
</protein>
<gene>
    <name evidence="13" type="primary">LOC106811361</name>
</gene>
<feature type="non-terminal residue" evidence="13">
    <location>
        <position position="256"/>
    </location>
</feature>
<keyword evidence="7" id="KW-1015">Disulfide bond</keyword>
<dbReference type="Gene3D" id="2.60.120.260">
    <property type="entry name" value="Galactose-binding domain-like"/>
    <property type="match status" value="1"/>
</dbReference>
<evidence type="ECO:0000256" key="6">
    <source>
        <dbReference type="ARBA" id="ARBA00023136"/>
    </source>
</evidence>
<keyword evidence="6" id="KW-0472">Membrane</keyword>
<dbReference type="PROSITE" id="PS01286">
    <property type="entry name" value="FA58C_2"/>
    <property type="match status" value="1"/>
</dbReference>
<evidence type="ECO:0000256" key="7">
    <source>
        <dbReference type="ARBA" id="ARBA00023157"/>
    </source>
</evidence>
<dbReference type="CDD" id="cd00110">
    <property type="entry name" value="LamG"/>
    <property type="match status" value="1"/>
</dbReference>
<evidence type="ECO:0000259" key="10">
    <source>
        <dbReference type="PROSITE" id="PS50022"/>
    </source>
</evidence>
<keyword evidence="5" id="KW-0130">Cell adhesion</keyword>
<keyword evidence="4" id="KW-0245">EGF-like domain</keyword>
<keyword evidence="3" id="KW-0964">Secreted</keyword>
<feature type="domain" description="Laminin G" evidence="11">
    <location>
        <begin position="178"/>
        <end position="256"/>
    </location>
</feature>
<dbReference type="Proteomes" id="UP000695022">
    <property type="component" value="Unplaced"/>
</dbReference>
<evidence type="ECO:0000313" key="13">
    <source>
        <dbReference type="RefSeq" id="XP_014670433.1"/>
    </source>
</evidence>
<dbReference type="PANTHER" id="PTHR46806:SF5">
    <property type="entry name" value="F5_8 TYPE C DOMAIN-CONTAINING PROTEIN"/>
    <property type="match status" value="1"/>
</dbReference>
<dbReference type="SUPFAM" id="SSF49899">
    <property type="entry name" value="Concanavalin A-like lectins/glucanases"/>
    <property type="match status" value="1"/>
</dbReference>
<accession>A0ABM1EE12</accession>
<evidence type="ECO:0000259" key="11">
    <source>
        <dbReference type="PROSITE" id="PS50025"/>
    </source>
</evidence>
<reference evidence="13" key="1">
    <citation type="submission" date="2025-08" db="UniProtKB">
        <authorList>
            <consortium name="RefSeq"/>
        </authorList>
    </citation>
    <scope>IDENTIFICATION</scope>
</reference>
<evidence type="ECO:0000256" key="1">
    <source>
        <dbReference type="ARBA" id="ARBA00004184"/>
    </source>
</evidence>
<evidence type="ECO:0000256" key="8">
    <source>
        <dbReference type="PROSITE-ProRule" id="PRU00122"/>
    </source>
</evidence>
<dbReference type="InterPro" id="IPR001791">
    <property type="entry name" value="Laminin_G"/>
</dbReference>
<comment type="subcellular location">
    <subcellularLocation>
        <location evidence="1">Endomembrane system</location>
        <topology evidence="1">Peripheral membrane protein</topology>
    </subcellularLocation>
    <subcellularLocation>
        <location evidence="2">Secreted</location>
    </subcellularLocation>
</comment>
<keyword evidence="12" id="KW-1185">Reference proteome</keyword>
<name>A0ABM1EE12_PRICU</name>
<dbReference type="PANTHER" id="PTHR46806">
    <property type="entry name" value="F5/8 TYPE C DOMAIN-CONTAINING PROTEIN"/>
    <property type="match status" value="1"/>
</dbReference>
<dbReference type="RefSeq" id="XP_014670433.1">
    <property type="nucleotide sequence ID" value="XM_014814947.1"/>
</dbReference>
<dbReference type="SUPFAM" id="SSF49785">
    <property type="entry name" value="Galactose-binding domain-like"/>
    <property type="match status" value="1"/>
</dbReference>
<evidence type="ECO:0000313" key="12">
    <source>
        <dbReference type="Proteomes" id="UP000695022"/>
    </source>
</evidence>
<dbReference type="InterPro" id="IPR050633">
    <property type="entry name" value="Neuropilin_MCO_CoagFactor"/>
</dbReference>
<sequence length="256" mass="29073">MMACLQATLVVFMILCGIVWSEQRYTKCTDPLGMEDGRIENGAITSSSQASDDKGPENARLNSVHDAWTSGITDYNQYIQVDLRRRHEITGIGTQGRGGSDDYITEYHVLYSDNGRDWMDYVNKLGRTKTFNANTDSTSMVQNTFEQPIVARYIRINPVQWHQYISMRMELFGCIYSSQTVQFGGDSLVRYDVSEHAYAIHSQHDSITLRFRTNEQDGIMMYGQGSQGDYICMQLVKGKLYLTLNLGTTWDSPGET</sequence>
<dbReference type="CDD" id="cd00057">
    <property type="entry name" value="FA58C"/>
    <property type="match status" value="1"/>
</dbReference>
<dbReference type="GeneID" id="106811361"/>
<evidence type="ECO:0000256" key="2">
    <source>
        <dbReference type="ARBA" id="ARBA00004613"/>
    </source>
</evidence>
<evidence type="ECO:0000256" key="5">
    <source>
        <dbReference type="ARBA" id="ARBA00022889"/>
    </source>
</evidence>